<accession>A0A8X6FQL3</accession>
<dbReference type="EMBL" id="BMAO01000170">
    <property type="protein sequence ID" value="GFQ64933.1"/>
    <property type="molecule type" value="Genomic_DNA"/>
</dbReference>
<evidence type="ECO:0000313" key="1">
    <source>
        <dbReference type="EMBL" id="GFQ64933.1"/>
    </source>
</evidence>
<sequence>MQLGNRLVLGLCYMVDFSIKLLEFLAISMDVCVTWRCPDGTQSFSLLPILAAFGELLASNGSIISSRNPNLIFFYMERTYNDLFLSSFTKCAVEPFRFGRRLSCFTTL</sequence>
<dbReference type="AlphaFoldDB" id="A0A8X6FQL3"/>
<protein>
    <submittedName>
        <fullName evidence="1">Uncharacterized protein</fullName>
    </submittedName>
</protein>
<organism evidence="1 2">
    <name type="scientific">Trichonephila clavata</name>
    <name type="common">Joro spider</name>
    <name type="synonym">Nephila clavata</name>
    <dbReference type="NCBI Taxonomy" id="2740835"/>
    <lineage>
        <taxon>Eukaryota</taxon>
        <taxon>Metazoa</taxon>
        <taxon>Ecdysozoa</taxon>
        <taxon>Arthropoda</taxon>
        <taxon>Chelicerata</taxon>
        <taxon>Arachnida</taxon>
        <taxon>Araneae</taxon>
        <taxon>Araneomorphae</taxon>
        <taxon>Entelegynae</taxon>
        <taxon>Araneoidea</taxon>
        <taxon>Nephilidae</taxon>
        <taxon>Trichonephila</taxon>
    </lineage>
</organism>
<proteinExistence type="predicted"/>
<gene>
    <name evidence="1" type="ORF">TNCT_81481</name>
</gene>
<comment type="caution">
    <text evidence="1">The sequence shown here is derived from an EMBL/GenBank/DDBJ whole genome shotgun (WGS) entry which is preliminary data.</text>
</comment>
<reference evidence="1" key="1">
    <citation type="submission" date="2020-07" db="EMBL/GenBank/DDBJ databases">
        <title>Multicomponent nature underlies the extraordinary mechanical properties of spider dragline silk.</title>
        <authorList>
            <person name="Kono N."/>
            <person name="Nakamura H."/>
            <person name="Mori M."/>
            <person name="Yoshida Y."/>
            <person name="Ohtoshi R."/>
            <person name="Malay A.D."/>
            <person name="Moran D.A.P."/>
            <person name="Tomita M."/>
            <person name="Numata K."/>
            <person name="Arakawa K."/>
        </authorList>
    </citation>
    <scope>NUCLEOTIDE SEQUENCE</scope>
</reference>
<dbReference type="Proteomes" id="UP000887116">
    <property type="component" value="Unassembled WGS sequence"/>
</dbReference>
<keyword evidence="2" id="KW-1185">Reference proteome</keyword>
<name>A0A8X6FQL3_TRICU</name>
<evidence type="ECO:0000313" key="2">
    <source>
        <dbReference type="Proteomes" id="UP000887116"/>
    </source>
</evidence>